<name>A0ABW8SV90_9BACT</name>
<proteinExistence type="predicted"/>
<evidence type="ECO:0000313" key="1">
    <source>
        <dbReference type="EMBL" id="MFL0206299.1"/>
    </source>
</evidence>
<gene>
    <name evidence="1" type="ORF">V7S74_06050</name>
</gene>
<protein>
    <recommendedName>
        <fullName evidence="3">Phage protein</fullName>
    </recommendedName>
</protein>
<dbReference type="Proteomes" id="UP001623559">
    <property type="component" value="Unassembled WGS sequence"/>
</dbReference>
<comment type="caution">
    <text evidence="1">The sequence shown here is derived from an EMBL/GenBank/DDBJ whole genome shotgun (WGS) entry which is preliminary data.</text>
</comment>
<organism evidence="1 2">
    <name type="scientific">Aquirufa novilacunae</name>
    <dbReference type="NCBI Taxonomy" id="3139305"/>
    <lineage>
        <taxon>Bacteria</taxon>
        <taxon>Pseudomonadati</taxon>
        <taxon>Bacteroidota</taxon>
        <taxon>Cytophagia</taxon>
        <taxon>Cytophagales</taxon>
        <taxon>Flectobacillaceae</taxon>
        <taxon>Aquirufa</taxon>
    </lineage>
</organism>
<dbReference type="EMBL" id="JBEWZG010000002">
    <property type="protein sequence ID" value="MFL0206299.1"/>
    <property type="molecule type" value="Genomic_DNA"/>
</dbReference>
<sequence>MEMPLNLTEGQKELVKAVFESYSTKVKSIFDVDYYIDQIFETCIFQSEEFDLSNDNISGDLAVCYFNLIYDYLDLVYEEVA</sequence>
<evidence type="ECO:0000313" key="2">
    <source>
        <dbReference type="Proteomes" id="UP001623559"/>
    </source>
</evidence>
<dbReference type="RefSeq" id="WP_406777877.1">
    <property type="nucleotide sequence ID" value="NZ_JBEWZG010000002.1"/>
</dbReference>
<accession>A0ABW8SV90</accession>
<reference evidence="1 2" key="1">
    <citation type="submission" date="2024-07" db="EMBL/GenBank/DDBJ databases">
        <authorList>
            <person name="Pitt A."/>
            <person name="Hahn M.W."/>
        </authorList>
    </citation>
    <scope>NUCLEOTIDE SEQUENCE [LARGE SCALE GENOMIC DNA]</scope>
    <source>
        <strain evidence="1 2">2-AUSEE-184A6</strain>
    </source>
</reference>
<evidence type="ECO:0008006" key="3">
    <source>
        <dbReference type="Google" id="ProtNLM"/>
    </source>
</evidence>